<dbReference type="CDD" id="cd00683">
    <property type="entry name" value="Trans_IPPS_HH"/>
    <property type="match status" value="1"/>
</dbReference>
<evidence type="ECO:0000313" key="1">
    <source>
        <dbReference type="EMBL" id="NIK88797.1"/>
    </source>
</evidence>
<dbReference type="EMBL" id="JAASRM010000001">
    <property type="protein sequence ID" value="NIK88797.1"/>
    <property type="molecule type" value="Genomic_DNA"/>
</dbReference>
<dbReference type="InterPro" id="IPR033904">
    <property type="entry name" value="Trans_IPPS_HH"/>
</dbReference>
<protein>
    <submittedName>
        <fullName evidence="1">Squalene synthase HpnC</fullName>
    </submittedName>
</protein>
<proteinExistence type="predicted"/>
<dbReference type="Pfam" id="PF00494">
    <property type="entry name" value="SQS_PSY"/>
    <property type="match status" value="1"/>
</dbReference>
<dbReference type="PANTHER" id="PTHR31480">
    <property type="entry name" value="BIFUNCTIONAL LYCOPENE CYCLASE/PHYTOENE SYNTHASE"/>
    <property type="match status" value="1"/>
</dbReference>
<comment type="caution">
    <text evidence="1">The sequence shown here is derived from an EMBL/GenBank/DDBJ whole genome shotgun (WGS) entry which is preliminary data.</text>
</comment>
<dbReference type="GO" id="GO:0051996">
    <property type="term" value="F:squalene synthase [NAD(P)H] activity"/>
    <property type="evidence" value="ECO:0007669"/>
    <property type="project" value="InterPro"/>
</dbReference>
<evidence type="ECO:0000313" key="2">
    <source>
        <dbReference type="Proteomes" id="UP000570514"/>
    </source>
</evidence>
<keyword evidence="2" id="KW-1185">Reference proteome</keyword>
<accession>A0A846N0V2</accession>
<dbReference type="GO" id="GO:0004311">
    <property type="term" value="F:geranylgeranyl diphosphate synthase activity"/>
    <property type="evidence" value="ECO:0007669"/>
    <property type="project" value="InterPro"/>
</dbReference>
<dbReference type="AlphaFoldDB" id="A0A846N0V2"/>
<dbReference type="GO" id="GO:0016114">
    <property type="term" value="P:terpenoid biosynthetic process"/>
    <property type="evidence" value="ECO:0007669"/>
    <property type="project" value="UniProtKB-ARBA"/>
</dbReference>
<dbReference type="Gene3D" id="1.10.600.10">
    <property type="entry name" value="Farnesyl Diphosphate Synthase"/>
    <property type="match status" value="1"/>
</dbReference>
<dbReference type="Proteomes" id="UP000570514">
    <property type="component" value="Unassembled WGS sequence"/>
</dbReference>
<dbReference type="InterPro" id="IPR008949">
    <property type="entry name" value="Isoprenoid_synthase_dom_sf"/>
</dbReference>
<dbReference type="SFLD" id="SFLDG01018">
    <property type="entry name" value="Squalene/Phytoene_Synthase_Lik"/>
    <property type="match status" value="1"/>
</dbReference>
<name>A0A846N0V2_9PROT</name>
<organism evidence="1 2">
    <name type="scientific">Rhizomicrobium palustre</name>
    <dbReference type="NCBI Taxonomy" id="189966"/>
    <lineage>
        <taxon>Bacteria</taxon>
        <taxon>Pseudomonadati</taxon>
        <taxon>Pseudomonadota</taxon>
        <taxon>Alphaproteobacteria</taxon>
        <taxon>Micropepsales</taxon>
        <taxon>Micropepsaceae</taxon>
        <taxon>Rhizomicrobium</taxon>
    </lineage>
</organism>
<dbReference type="RefSeq" id="WP_167082942.1">
    <property type="nucleotide sequence ID" value="NZ_BAAADC010000001.1"/>
</dbReference>
<sequence>MTEVAELASGKGHKDENFPVASVIIAKEHRPAVMAFYNFVRLADDVSDNEIAPPEEKLRLLDALRASLEGENDAVRQGVVLRELQKARGLSPVHALDLLEAFRRDCTKLRYTDWDDLIDYCRYSAMPVGRYVLDVHGESKDAWPLNDALCAALQVINHLQDCGKDYKSLNRVYLPQDVLEKHGARVEDLAGTQCTPALKAVIAELAAKNGELLKTSAAFAAHIRSKRLALEVALIQRFAEDLNTWLLTRDPLCERVHHKKSELPALALSAFARFLAGRFKGDRA</sequence>
<dbReference type="SUPFAM" id="SSF48576">
    <property type="entry name" value="Terpenoid synthases"/>
    <property type="match status" value="1"/>
</dbReference>
<dbReference type="SFLD" id="SFLDG01212">
    <property type="entry name" value="Phytoene_synthase_like"/>
    <property type="match status" value="1"/>
</dbReference>
<dbReference type="InterPro" id="IPR002060">
    <property type="entry name" value="Squ/phyt_synthse"/>
</dbReference>
<dbReference type="NCBIfam" id="TIGR03464">
    <property type="entry name" value="HpnC"/>
    <property type="match status" value="1"/>
</dbReference>
<dbReference type="InterPro" id="IPR044843">
    <property type="entry name" value="Trans_IPPS_bact-type"/>
</dbReference>
<dbReference type="SFLD" id="SFLDS00005">
    <property type="entry name" value="Isoprenoid_Synthase_Type_I"/>
    <property type="match status" value="1"/>
</dbReference>
<dbReference type="InterPro" id="IPR017827">
    <property type="entry name" value="HSQ_synthase_HpnC"/>
</dbReference>
<reference evidence="1 2" key="1">
    <citation type="submission" date="2020-03" db="EMBL/GenBank/DDBJ databases">
        <title>Genomic Encyclopedia of Type Strains, Phase IV (KMG-IV): sequencing the most valuable type-strain genomes for metagenomic binning, comparative biology and taxonomic classification.</title>
        <authorList>
            <person name="Goeker M."/>
        </authorList>
    </citation>
    <scope>NUCLEOTIDE SEQUENCE [LARGE SCALE GENOMIC DNA]</scope>
    <source>
        <strain evidence="1 2">DSM 19867</strain>
    </source>
</reference>
<gene>
    <name evidence="1" type="ORF">FHS83_002115</name>
</gene>